<dbReference type="InterPro" id="IPR042099">
    <property type="entry name" value="ANL_N_sf"/>
</dbReference>
<dbReference type="PROSITE" id="PS00455">
    <property type="entry name" value="AMP_BINDING"/>
    <property type="match status" value="1"/>
</dbReference>
<comment type="caution">
    <text evidence="5">The sequence shown here is derived from an EMBL/GenBank/DDBJ whole genome shotgun (WGS) entry which is preliminary data.</text>
</comment>
<dbReference type="InterPro" id="IPR020845">
    <property type="entry name" value="AMP-binding_CS"/>
</dbReference>
<keyword evidence="2" id="KW-0576">Peroxisome</keyword>
<dbReference type="EMBL" id="CAKOGL010000013">
    <property type="protein sequence ID" value="CAH2093690.1"/>
    <property type="molecule type" value="Genomic_DNA"/>
</dbReference>
<gene>
    <name evidence="5" type="ORF">EEDITHA_LOCUS9331</name>
</gene>
<dbReference type="Gene3D" id="3.40.50.12780">
    <property type="entry name" value="N-terminal domain of ligase-like"/>
    <property type="match status" value="1"/>
</dbReference>
<evidence type="ECO:0000313" key="6">
    <source>
        <dbReference type="Proteomes" id="UP001153954"/>
    </source>
</evidence>
<dbReference type="AlphaFoldDB" id="A0AAU9U7I5"/>
<reference evidence="5" key="1">
    <citation type="submission" date="2022-03" db="EMBL/GenBank/DDBJ databases">
        <authorList>
            <person name="Tunstrom K."/>
        </authorList>
    </citation>
    <scope>NUCLEOTIDE SEQUENCE</scope>
</reference>
<proteinExistence type="predicted"/>
<feature type="domain" description="AMP-binding enzyme C-terminal" evidence="4">
    <location>
        <begin position="458"/>
        <end position="534"/>
    </location>
</feature>
<name>A0AAU9U7I5_EUPED</name>
<accession>A0AAU9U7I5</accession>
<dbReference type="GO" id="GO:0046949">
    <property type="term" value="P:fatty-acyl-CoA biosynthetic process"/>
    <property type="evidence" value="ECO:0007669"/>
    <property type="project" value="TreeGrafter"/>
</dbReference>
<evidence type="ECO:0000259" key="3">
    <source>
        <dbReference type="Pfam" id="PF00501"/>
    </source>
</evidence>
<dbReference type="SUPFAM" id="SSF56801">
    <property type="entry name" value="Acetyl-CoA synthetase-like"/>
    <property type="match status" value="1"/>
</dbReference>
<organism evidence="5 6">
    <name type="scientific">Euphydryas editha</name>
    <name type="common">Edith's checkerspot</name>
    <dbReference type="NCBI Taxonomy" id="104508"/>
    <lineage>
        <taxon>Eukaryota</taxon>
        <taxon>Metazoa</taxon>
        <taxon>Ecdysozoa</taxon>
        <taxon>Arthropoda</taxon>
        <taxon>Hexapoda</taxon>
        <taxon>Insecta</taxon>
        <taxon>Pterygota</taxon>
        <taxon>Neoptera</taxon>
        <taxon>Endopterygota</taxon>
        <taxon>Lepidoptera</taxon>
        <taxon>Glossata</taxon>
        <taxon>Ditrysia</taxon>
        <taxon>Papilionoidea</taxon>
        <taxon>Nymphalidae</taxon>
        <taxon>Nymphalinae</taxon>
        <taxon>Euphydryas</taxon>
    </lineage>
</organism>
<evidence type="ECO:0000256" key="2">
    <source>
        <dbReference type="ARBA" id="ARBA00023140"/>
    </source>
</evidence>
<dbReference type="GO" id="GO:0005777">
    <property type="term" value="C:peroxisome"/>
    <property type="evidence" value="ECO:0007669"/>
    <property type="project" value="UniProtKB-SubCell"/>
</dbReference>
<sequence length="552" mass="61999">MAQWHTRTDAVHWYLQELSSRVVAKSGIPSDRHHLGKLTLQSFKDAPDFVLQIDGATGESETFSSVLTRSVQCAIAFRKLGLKHGDVIALMAPNHIHLTIPMYAAFYLGIGVAGIDMTFKKDEILETLRVNAPKIVFCQTERVNDVRSALQELQFDTQVITFDKSNESLSFAELLDKYGSDVSINDFKATEFDPAHTTLLLIATSGTTGLPKSVAVTHKNIAISVPYMWITFKNFPTPTRLSVVFSPAQWYSALFQFVSSPIIRQTRLQSSAPMTRDHAYYLINKYRPTFTFTSPSTLASFLKIGDRDKCDFTSFETYLIGGSAVNPRLLEDMKVVSPNTQAIIIYGMSEMSGIAFSFDETEPTSLGRPLQSMEHKLVNPETLKDVTEPNVPGELWVKGPGVFKCYYNNPETTAEVLMEGGWLRTGDIMYRDEKSKFYFVDRLKLLLFYRSNQISPLEIENVLLRHPGVYQVAVTGIRDENDGDLPVAFVVPHEGYNITAQEIKDLVKDSLSDSKQLKGGVIFLNELPMTSTSKIDRKKLNAMALSMKREYI</sequence>
<dbReference type="PANTHER" id="PTHR24096:SF353">
    <property type="entry name" value="GH16244P-RELATED"/>
    <property type="match status" value="1"/>
</dbReference>
<keyword evidence="6" id="KW-1185">Reference proteome</keyword>
<dbReference type="Gene3D" id="3.30.300.30">
    <property type="match status" value="1"/>
</dbReference>
<dbReference type="InterPro" id="IPR025110">
    <property type="entry name" value="AMP-bd_C"/>
</dbReference>
<dbReference type="Pfam" id="PF00501">
    <property type="entry name" value="AMP-binding"/>
    <property type="match status" value="1"/>
</dbReference>
<protein>
    <submittedName>
        <fullName evidence="5">Uncharacterized protein</fullName>
    </submittedName>
</protein>
<evidence type="ECO:0000259" key="4">
    <source>
        <dbReference type="Pfam" id="PF13193"/>
    </source>
</evidence>
<dbReference type="Pfam" id="PF13193">
    <property type="entry name" value="AMP-binding_C"/>
    <property type="match status" value="1"/>
</dbReference>
<feature type="domain" description="AMP-dependent synthetase/ligase" evidence="3">
    <location>
        <begin position="47"/>
        <end position="407"/>
    </location>
</feature>
<dbReference type="InterPro" id="IPR045851">
    <property type="entry name" value="AMP-bd_C_sf"/>
</dbReference>
<comment type="subcellular location">
    <subcellularLocation>
        <location evidence="1">Peroxisome</location>
    </subcellularLocation>
</comment>
<dbReference type="Proteomes" id="UP001153954">
    <property type="component" value="Unassembled WGS sequence"/>
</dbReference>
<dbReference type="InterPro" id="IPR000873">
    <property type="entry name" value="AMP-dep_synth/lig_dom"/>
</dbReference>
<evidence type="ECO:0000313" key="5">
    <source>
        <dbReference type="EMBL" id="CAH2093690.1"/>
    </source>
</evidence>
<dbReference type="PANTHER" id="PTHR24096">
    <property type="entry name" value="LONG-CHAIN-FATTY-ACID--COA LIGASE"/>
    <property type="match status" value="1"/>
</dbReference>
<evidence type="ECO:0000256" key="1">
    <source>
        <dbReference type="ARBA" id="ARBA00004275"/>
    </source>
</evidence>
<dbReference type="GO" id="GO:0004467">
    <property type="term" value="F:long-chain fatty acid-CoA ligase activity"/>
    <property type="evidence" value="ECO:0007669"/>
    <property type="project" value="TreeGrafter"/>
</dbReference>